<organism evidence="1 2">
    <name type="scientific">Jimgerdemannia flammicorona</name>
    <dbReference type="NCBI Taxonomy" id="994334"/>
    <lineage>
        <taxon>Eukaryota</taxon>
        <taxon>Fungi</taxon>
        <taxon>Fungi incertae sedis</taxon>
        <taxon>Mucoromycota</taxon>
        <taxon>Mucoromycotina</taxon>
        <taxon>Endogonomycetes</taxon>
        <taxon>Endogonales</taxon>
        <taxon>Endogonaceae</taxon>
        <taxon>Jimgerdemannia</taxon>
    </lineage>
</organism>
<name>A0A433QAL5_9FUNG</name>
<gene>
    <name evidence="1" type="ORF">BC938DRAFT_484038</name>
</gene>
<dbReference type="EMBL" id="RBNJ01009524">
    <property type="protein sequence ID" value="RUS26850.1"/>
    <property type="molecule type" value="Genomic_DNA"/>
</dbReference>
<evidence type="ECO:0000313" key="1">
    <source>
        <dbReference type="EMBL" id="RUS26850.1"/>
    </source>
</evidence>
<accession>A0A433QAL5</accession>
<evidence type="ECO:0000313" key="2">
    <source>
        <dbReference type="Proteomes" id="UP000274822"/>
    </source>
</evidence>
<protein>
    <submittedName>
        <fullName evidence="1">Uncharacterized protein</fullName>
    </submittedName>
</protein>
<dbReference type="AlphaFoldDB" id="A0A433QAL5"/>
<dbReference type="Proteomes" id="UP000274822">
    <property type="component" value="Unassembled WGS sequence"/>
</dbReference>
<sequence>MELDKRLKRSIFDVLSSRLAAEGTALLYTLLPCRAALNCLADRGHRTNVHVVVDAEGVGGGGEA</sequence>
<proteinExistence type="predicted"/>
<reference evidence="1 2" key="1">
    <citation type="journal article" date="2018" name="New Phytol.">
        <title>Phylogenomics of Endogonaceae and evolution of mycorrhizas within Mucoromycota.</title>
        <authorList>
            <person name="Chang Y."/>
            <person name="Desiro A."/>
            <person name="Na H."/>
            <person name="Sandor L."/>
            <person name="Lipzen A."/>
            <person name="Clum A."/>
            <person name="Barry K."/>
            <person name="Grigoriev I.V."/>
            <person name="Martin F.M."/>
            <person name="Stajich J.E."/>
            <person name="Smith M.E."/>
            <person name="Bonito G."/>
            <person name="Spatafora J.W."/>
        </authorList>
    </citation>
    <scope>NUCLEOTIDE SEQUENCE [LARGE SCALE GENOMIC DNA]</scope>
    <source>
        <strain evidence="1 2">AD002</strain>
    </source>
</reference>
<comment type="caution">
    <text evidence="1">The sequence shown here is derived from an EMBL/GenBank/DDBJ whole genome shotgun (WGS) entry which is preliminary data.</text>
</comment>
<keyword evidence="2" id="KW-1185">Reference proteome</keyword>